<protein>
    <submittedName>
        <fullName evidence="3">Uncharacterized protein</fullName>
    </submittedName>
</protein>
<gene>
    <name evidence="3" type="ORF">CgunFtcFv8_026217</name>
</gene>
<reference evidence="3 4" key="1">
    <citation type="journal article" date="2023" name="Mol. Biol. Evol.">
        <title>Genomics of Secondarily Temperate Adaptation in the Only Non-Antarctic Icefish.</title>
        <authorList>
            <person name="Rivera-Colon A.G."/>
            <person name="Rayamajhi N."/>
            <person name="Minhas B.F."/>
            <person name="Madrigal G."/>
            <person name="Bilyk K.T."/>
            <person name="Yoon V."/>
            <person name="Hune M."/>
            <person name="Gregory S."/>
            <person name="Cheng C.H.C."/>
            <person name="Catchen J.M."/>
        </authorList>
    </citation>
    <scope>NUCLEOTIDE SEQUENCE [LARGE SCALE GENOMIC DNA]</scope>
    <source>
        <tissue evidence="3">White muscle</tissue>
    </source>
</reference>
<feature type="transmembrane region" description="Helical" evidence="2">
    <location>
        <begin position="51"/>
        <end position="77"/>
    </location>
</feature>
<keyword evidence="4" id="KW-1185">Reference proteome</keyword>
<keyword evidence="2" id="KW-0472">Membrane</keyword>
<sequence length="159" mass="17466">METFFQTKLRPEHNMSKAAAVQEKQTVARHEAYTEAAEKKKSAAQPSRGQAVLPAIITTLLLVPLLLLLSTGLFICWRKNNRCEVKSEPSSVGGIWGKIRGKAVGSLNLGNFFASHKGYSRQGFDQLSTEGSDQDRHDVDSSDSENEEYSALPPPHPPS</sequence>
<evidence type="ECO:0000313" key="4">
    <source>
        <dbReference type="Proteomes" id="UP001331515"/>
    </source>
</evidence>
<dbReference type="Proteomes" id="UP001331515">
    <property type="component" value="Unassembled WGS sequence"/>
</dbReference>
<proteinExistence type="predicted"/>
<keyword evidence="2" id="KW-1133">Transmembrane helix</keyword>
<evidence type="ECO:0000256" key="2">
    <source>
        <dbReference type="SAM" id="Phobius"/>
    </source>
</evidence>
<name>A0AAN8CH39_CHAGU</name>
<organism evidence="3 4">
    <name type="scientific">Champsocephalus gunnari</name>
    <name type="common">Mackerel icefish</name>
    <dbReference type="NCBI Taxonomy" id="52237"/>
    <lineage>
        <taxon>Eukaryota</taxon>
        <taxon>Metazoa</taxon>
        <taxon>Chordata</taxon>
        <taxon>Craniata</taxon>
        <taxon>Vertebrata</taxon>
        <taxon>Euteleostomi</taxon>
        <taxon>Actinopterygii</taxon>
        <taxon>Neopterygii</taxon>
        <taxon>Teleostei</taxon>
        <taxon>Neoteleostei</taxon>
        <taxon>Acanthomorphata</taxon>
        <taxon>Eupercaria</taxon>
        <taxon>Perciformes</taxon>
        <taxon>Notothenioidei</taxon>
        <taxon>Channichthyidae</taxon>
        <taxon>Champsocephalus</taxon>
    </lineage>
</organism>
<evidence type="ECO:0000256" key="1">
    <source>
        <dbReference type="SAM" id="MobiDB-lite"/>
    </source>
</evidence>
<keyword evidence="2" id="KW-0812">Transmembrane</keyword>
<dbReference type="EMBL" id="JAURVH010001532">
    <property type="protein sequence ID" value="KAK5901333.1"/>
    <property type="molecule type" value="Genomic_DNA"/>
</dbReference>
<accession>A0AAN8CH39</accession>
<evidence type="ECO:0000313" key="3">
    <source>
        <dbReference type="EMBL" id="KAK5901333.1"/>
    </source>
</evidence>
<dbReference type="AlphaFoldDB" id="A0AAN8CH39"/>
<comment type="caution">
    <text evidence="3">The sequence shown here is derived from an EMBL/GenBank/DDBJ whole genome shotgun (WGS) entry which is preliminary data.</text>
</comment>
<feature type="region of interest" description="Disordered" evidence="1">
    <location>
        <begin position="123"/>
        <end position="159"/>
    </location>
</feature>